<dbReference type="GO" id="GO:0032259">
    <property type="term" value="P:methylation"/>
    <property type="evidence" value="ECO:0007669"/>
    <property type="project" value="UniProtKB-KW"/>
</dbReference>
<gene>
    <name evidence="2" type="ORF">EWH70_05960</name>
</gene>
<keyword evidence="3" id="KW-1185">Reference proteome</keyword>
<feature type="domain" description="Methyltransferase type 11" evidence="1">
    <location>
        <begin position="4"/>
        <end position="92"/>
    </location>
</feature>
<dbReference type="AlphaFoldDB" id="A0A4Q7JDI7"/>
<dbReference type="EMBL" id="SFCC01000002">
    <property type="protein sequence ID" value="RZQ65489.1"/>
    <property type="molecule type" value="Genomic_DNA"/>
</dbReference>
<keyword evidence="2" id="KW-0489">Methyltransferase</keyword>
<name>A0A4Q7JDI7_9PSEU</name>
<keyword evidence="2" id="KW-0808">Transferase</keyword>
<evidence type="ECO:0000259" key="1">
    <source>
        <dbReference type="Pfam" id="PF08241"/>
    </source>
</evidence>
<reference evidence="2 3" key="1">
    <citation type="submission" date="2019-02" db="EMBL/GenBank/DDBJ databases">
        <title>Draft genome sequence of Amycolatopsis sp. 8-3EHSu isolated from roots of Suaeda maritima.</title>
        <authorList>
            <person name="Duangmal K."/>
            <person name="Chantavorakit T."/>
        </authorList>
    </citation>
    <scope>NUCLEOTIDE SEQUENCE [LARGE SCALE GENOMIC DNA]</scope>
    <source>
        <strain evidence="2 3">8-3EHSu</strain>
    </source>
</reference>
<dbReference type="InterPro" id="IPR029063">
    <property type="entry name" value="SAM-dependent_MTases_sf"/>
</dbReference>
<accession>A0A4Q7JDI7</accession>
<dbReference type="PANTHER" id="PTHR43591">
    <property type="entry name" value="METHYLTRANSFERASE"/>
    <property type="match status" value="1"/>
</dbReference>
<sequence>MRVLDVGCGAGVISRMLATSVPDVRVVGVDEVNRLGSARSIVDFVGGSVYALPLADGAVDLAFAHGLFDHLRDPAAALAELHRVVRPGGRLALSTSDWSRAKLRPRTANVDAALRGYYLLRRRQGADPFAGKRLADLVTAAGFAEVRSHARFRGDVAYRDLARQVEAALAAALDTPSRDHQQLTSAARSAWVWSRAGDGEFNQCWVELTATR</sequence>
<dbReference type="Pfam" id="PF08241">
    <property type="entry name" value="Methyltransf_11"/>
    <property type="match status" value="1"/>
</dbReference>
<dbReference type="SUPFAM" id="SSF53335">
    <property type="entry name" value="S-adenosyl-L-methionine-dependent methyltransferases"/>
    <property type="match status" value="1"/>
</dbReference>
<dbReference type="GO" id="GO:0008757">
    <property type="term" value="F:S-adenosylmethionine-dependent methyltransferase activity"/>
    <property type="evidence" value="ECO:0007669"/>
    <property type="project" value="InterPro"/>
</dbReference>
<dbReference type="InterPro" id="IPR013216">
    <property type="entry name" value="Methyltransf_11"/>
</dbReference>
<comment type="caution">
    <text evidence="2">The sequence shown here is derived from an EMBL/GenBank/DDBJ whole genome shotgun (WGS) entry which is preliminary data.</text>
</comment>
<dbReference type="OrthoDB" id="9795634at2"/>
<evidence type="ECO:0000313" key="3">
    <source>
        <dbReference type="Proteomes" id="UP000292003"/>
    </source>
</evidence>
<dbReference type="Proteomes" id="UP000292003">
    <property type="component" value="Unassembled WGS sequence"/>
</dbReference>
<protein>
    <submittedName>
        <fullName evidence="2">Methyltransferase domain-containing protein</fullName>
    </submittedName>
</protein>
<dbReference type="Gene3D" id="3.40.50.150">
    <property type="entry name" value="Vaccinia Virus protein VP39"/>
    <property type="match status" value="1"/>
</dbReference>
<dbReference type="CDD" id="cd02440">
    <property type="entry name" value="AdoMet_MTases"/>
    <property type="match status" value="1"/>
</dbReference>
<organism evidence="2 3">
    <name type="scientific">Amycolatopsis suaedae</name>
    <dbReference type="NCBI Taxonomy" id="2510978"/>
    <lineage>
        <taxon>Bacteria</taxon>
        <taxon>Bacillati</taxon>
        <taxon>Actinomycetota</taxon>
        <taxon>Actinomycetes</taxon>
        <taxon>Pseudonocardiales</taxon>
        <taxon>Pseudonocardiaceae</taxon>
        <taxon>Amycolatopsis</taxon>
    </lineage>
</organism>
<proteinExistence type="predicted"/>
<evidence type="ECO:0000313" key="2">
    <source>
        <dbReference type="EMBL" id="RZQ65489.1"/>
    </source>
</evidence>